<dbReference type="Gramene" id="Jr07_11670_p1">
    <property type="protein sequence ID" value="cds.Jr07_11670_p1"/>
    <property type="gene ID" value="Jr07_11670"/>
</dbReference>
<reference evidence="6" key="1">
    <citation type="submission" date="2025-08" db="UniProtKB">
        <authorList>
            <consortium name="RefSeq"/>
        </authorList>
    </citation>
    <scope>IDENTIFICATION</scope>
    <source>
        <tissue evidence="6">Leaves</tissue>
    </source>
</reference>
<evidence type="ECO:0000256" key="2">
    <source>
        <dbReference type="ARBA" id="ARBA00012708"/>
    </source>
</evidence>
<keyword evidence="3" id="KW-0119">Carbohydrate metabolism</keyword>
<dbReference type="InterPro" id="IPR017853">
    <property type="entry name" value="GH"/>
</dbReference>
<dbReference type="PANTHER" id="PTHR31268:SF12">
    <property type="entry name" value="GALACTINOL--SUCROSE GALACTOSYLTRANSFERASE"/>
    <property type="match status" value="1"/>
</dbReference>
<dbReference type="OrthoDB" id="1531571at2759"/>
<organism evidence="5 6">
    <name type="scientific">Juglans regia</name>
    <name type="common">English walnut</name>
    <dbReference type="NCBI Taxonomy" id="51240"/>
    <lineage>
        <taxon>Eukaryota</taxon>
        <taxon>Viridiplantae</taxon>
        <taxon>Streptophyta</taxon>
        <taxon>Embryophyta</taxon>
        <taxon>Tracheophyta</taxon>
        <taxon>Spermatophyta</taxon>
        <taxon>Magnoliopsida</taxon>
        <taxon>eudicotyledons</taxon>
        <taxon>Gunneridae</taxon>
        <taxon>Pentapetalae</taxon>
        <taxon>rosids</taxon>
        <taxon>fabids</taxon>
        <taxon>Fagales</taxon>
        <taxon>Juglandaceae</taxon>
        <taxon>Juglans</taxon>
    </lineage>
</organism>
<dbReference type="PANTHER" id="PTHR31268">
    <property type="match status" value="1"/>
</dbReference>
<sequence length="859" mass="95214">MALPNLFPQRLSAAADPSDQTKSASRFSLSPDRSLCLNGIITILSDVPKNVTLSAFSSLPHATDTDSPPPLNILESVESKSQNGAFLGLSVEEPHDRILNPIGKLLDRKYLSIFRFKTWWSTMWVGSNGSDLQMETQLILLQVPEINSYALVVPLIEGSFRSAIHPGANGDVVLCVESGSMKVKGKTFSSCAYLHVGDNPYDLMRDAFAAVRVHLATFRLLGEKTLPKIVDKFGWCSWDAFYLTVEPVGLWHGIKSFVENGFPPRFLIIDDGWQSINMDHESPLMYSKDLSGLGSQMLCRLNRVEENDKFAKYQAGAMLKPDAPTFDQEKHDKMFREMVASAEKKSKLKIETNGDHDPDHDDHSSHADQGTIIEYLNEEDGVERGGLKAMVSDLKTKFPSLDDVYVWHALCGAWGGVRPGTMTGLDAKVTCAKLAAGLEKCMYDSAVVMIVKGGIGLVNPDQAADLYESMHSYLADAGISGVKVDVIHTLEYVSEDHGGRVQLAKRYYDGLSQSLKKNFGGSGLIASMEQCNDFFFLATKQISIGRVGDDFWFEDPNGDPMGVCWLQGVHMIHCSYNSLWQGQFIQPDWDMFQSDHLCAEFHAGSRAICGGPVYVSDKVGRHNFHLLGKLVLPDGTILKCQHYALPTRDCLFQNPLFDGKTLLKLWNLNKYSGVVGVFNCQGAGWYPKEHKCMAYPQFYKSTNGVVSPDDVEWEQKDFTAQFRSTDQFAVYLQKADNVQVLRSKDQISITVQPTSFEIFTFCPVQKLNGRAKFAPIGLENMFNSGGAIEFLEYGSNTDISTVTIKVKGSGTLLAYSSEKPKMIILNGEKVEFEWSTNGILRFAVPWIAGGLSDAFISIS</sequence>
<evidence type="ECO:0000256" key="4">
    <source>
        <dbReference type="ARBA" id="ARBA00049426"/>
    </source>
</evidence>
<dbReference type="GO" id="GO:0047274">
    <property type="term" value="F:galactinol-sucrose galactosyltransferase activity"/>
    <property type="evidence" value="ECO:0007669"/>
    <property type="project" value="UniProtKB-EC"/>
</dbReference>
<comment type="catalytic activity">
    <reaction evidence="4">
        <text>alpha-D-galactosyl-(1-&gt;3)-1D-myo-inositol + sucrose = raffinose + myo-inositol</text>
        <dbReference type="Rhea" id="RHEA:20161"/>
        <dbReference type="ChEBI" id="CHEBI:16634"/>
        <dbReference type="ChEBI" id="CHEBI:17268"/>
        <dbReference type="ChEBI" id="CHEBI:17505"/>
        <dbReference type="ChEBI" id="CHEBI:17992"/>
        <dbReference type="EC" id="2.4.1.82"/>
    </reaction>
</comment>
<dbReference type="STRING" id="51240.A0A2I4HR85"/>
<dbReference type="GeneID" id="109020618"/>
<evidence type="ECO:0000256" key="1">
    <source>
        <dbReference type="ARBA" id="ARBA00007240"/>
    </source>
</evidence>
<evidence type="ECO:0000256" key="3">
    <source>
        <dbReference type="ARBA" id="ARBA00023277"/>
    </source>
</evidence>
<dbReference type="EC" id="2.4.1.82" evidence="2"/>
<comment type="similarity">
    <text evidence="1">Belongs to the glycosyl hydrolases 36 family.</text>
</comment>
<dbReference type="Gene3D" id="3.20.20.70">
    <property type="entry name" value="Aldolase class I"/>
    <property type="match status" value="1"/>
</dbReference>
<keyword evidence="5" id="KW-1185">Reference proteome</keyword>
<dbReference type="AlphaFoldDB" id="A0A2I4HR85"/>
<dbReference type="RefSeq" id="XP_018858666.1">
    <property type="nucleotide sequence ID" value="XM_019003121.2"/>
</dbReference>
<dbReference type="SUPFAM" id="SSF51445">
    <property type="entry name" value="(Trans)glycosidases"/>
    <property type="match status" value="1"/>
</dbReference>
<name>A0A2I4HR85_JUGRE</name>
<dbReference type="Proteomes" id="UP000235220">
    <property type="component" value="Chromosome 7"/>
</dbReference>
<accession>A0A2I4HR85</accession>
<protein>
    <recommendedName>
        <fullName evidence="2">galactinol--sucrose galactosyltransferase</fullName>
        <ecNumber evidence="2">2.4.1.82</ecNumber>
    </recommendedName>
</protein>
<evidence type="ECO:0000313" key="5">
    <source>
        <dbReference type="Proteomes" id="UP000235220"/>
    </source>
</evidence>
<gene>
    <name evidence="6" type="primary">LOC109020618</name>
</gene>
<dbReference type="Pfam" id="PF05691">
    <property type="entry name" value="Raffinose_syn"/>
    <property type="match status" value="1"/>
</dbReference>
<evidence type="ECO:0000313" key="6">
    <source>
        <dbReference type="RefSeq" id="XP_018858666.1"/>
    </source>
</evidence>
<dbReference type="InterPro" id="IPR013785">
    <property type="entry name" value="Aldolase_TIM"/>
</dbReference>
<dbReference type="KEGG" id="jre:109020618"/>
<proteinExistence type="inferred from homology"/>
<dbReference type="InterPro" id="IPR008811">
    <property type="entry name" value="Glycosyl_hydrolases_36"/>
</dbReference>